<dbReference type="AlphaFoldDB" id="A0A8X6SC55"/>
<gene>
    <name evidence="2" type="ORF">TNCV_3524381</name>
</gene>
<accession>A0A8X6SC55</accession>
<evidence type="ECO:0000256" key="1">
    <source>
        <dbReference type="SAM" id="MobiDB-lite"/>
    </source>
</evidence>
<comment type="caution">
    <text evidence="2">The sequence shown here is derived from an EMBL/GenBank/DDBJ whole genome shotgun (WGS) entry which is preliminary data.</text>
</comment>
<dbReference type="Proteomes" id="UP000887159">
    <property type="component" value="Unassembled WGS sequence"/>
</dbReference>
<proteinExistence type="predicted"/>
<reference evidence="2" key="1">
    <citation type="submission" date="2020-08" db="EMBL/GenBank/DDBJ databases">
        <title>Multicomponent nature underlies the extraordinary mechanical properties of spider dragline silk.</title>
        <authorList>
            <person name="Kono N."/>
            <person name="Nakamura H."/>
            <person name="Mori M."/>
            <person name="Yoshida Y."/>
            <person name="Ohtoshi R."/>
            <person name="Malay A.D."/>
            <person name="Moran D.A.P."/>
            <person name="Tomita M."/>
            <person name="Numata K."/>
            <person name="Arakawa K."/>
        </authorList>
    </citation>
    <scope>NUCLEOTIDE SEQUENCE</scope>
</reference>
<keyword evidence="3" id="KW-1185">Reference proteome</keyword>
<evidence type="ECO:0000313" key="2">
    <source>
        <dbReference type="EMBL" id="GFY06582.1"/>
    </source>
</evidence>
<feature type="region of interest" description="Disordered" evidence="1">
    <location>
        <begin position="1"/>
        <end position="40"/>
    </location>
</feature>
<protein>
    <submittedName>
        <fullName evidence="2">Uncharacterized protein</fullName>
    </submittedName>
</protein>
<dbReference type="EMBL" id="BMAU01021261">
    <property type="protein sequence ID" value="GFY06582.1"/>
    <property type="molecule type" value="Genomic_DNA"/>
</dbReference>
<evidence type="ECO:0000313" key="3">
    <source>
        <dbReference type="Proteomes" id="UP000887159"/>
    </source>
</evidence>
<feature type="compositionally biased region" description="Basic and acidic residues" evidence="1">
    <location>
        <begin position="26"/>
        <end position="40"/>
    </location>
</feature>
<name>A0A8X6SC55_TRICX</name>
<sequence length="114" mass="12764">MEEERENQPMGDEGLETKRTVRGKREKSCPEAESARRSPEDAGRRYLLLLEDGEERKLCVWDVHSEKSINVLDETKQLCCGCTIAGCRGRRWTDGADHTHLVAPLPVLIGGLCA</sequence>
<organism evidence="2 3">
    <name type="scientific">Trichonephila clavipes</name>
    <name type="common">Golden silk orbweaver</name>
    <name type="synonym">Nephila clavipes</name>
    <dbReference type="NCBI Taxonomy" id="2585209"/>
    <lineage>
        <taxon>Eukaryota</taxon>
        <taxon>Metazoa</taxon>
        <taxon>Ecdysozoa</taxon>
        <taxon>Arthropoda</taxon>
        <taxon>Chelicerata</taxon>
        <taxon>Arachnida</taxon>
        <taxon>Araneae</taxon>
        <taxon>Araneomorphae</taxon>
        <taxon>Entelegynae</taxon>
        <taxon>Araneoidea</taxon>
        <taxon>Nephilidae</taxon>
        <taxon>Trichonephila</taxon>
    </lineage>
</organism>